<keyword evidence="1" id="KW-0732">Signal</keyword>
<feature type="chain" id="PRO_5026225126" description="Type 1 fimbrial protein" evidence="1">
    <location>
        <begin position="24"/>
        <end position="97"/>
    </location>
</feature>
<gene>
    <name evidence="2" type="ORF">G8E00_07480</name>
</gene>
<dbReference type="RefSeq" id="WP_166223255.1">
    <property type="nucleotide sequence ID" value="NZ_CP049801.1"/>
</dbReference>
<dbReference type="EMBL" id="CP049801">
    <property type="protein sequence ID" value="QIO05802.1"/>
    <property type="molecule type" value="Genomic_DNA"/>
</dbReference>
<name>A0A6G8RV37_9GAMM</name>
<evidence type="ECO:0000313" key="3">
    <source>
        <dbReference type="Proteomes" id="UP000502297"/>
    </source>
</evidence>
<dbReference type="Proteomes" id="UP000502297">
    <property type="component" value="Chromosome"/>
</dbReference>
<feature type="signal peptide" evidence="1">
    <location>
        <begin position="1"/>
        <end position="23"/>
    </location>
</feature>
<dbReference type="AlphaFoldDB" id="A0A6G8RV37"/>
<proteinExistence type="predicted"/>
<evidence type="ECO:0008006" key="4">
    <source>
        <dbReference type="Google" id="ProtNLM"/>
    </source>
</evidence>
<keyword evidence="3" id="KW-1185">Reference proteome</keyword>
<dbReference type="KEGG" id="asha:G8E00_07480"/>
<protein>
    <recommendedName>
        <fullName evidence="4">Type 1 fimbrial protein</fullName>
    </recommendedName>
</protein>
<organism evidence="2 3">
    <name type="scientific">Acinetobacter shaoyimingii</name>
    <dbReference type="NCBI Taxonomy" id="2715164"/>
    <lineage>
        <taxon>Bacteria</taxon>
        <taxon>Pseudomonadati</taxon>
        <taxon>Pseudomonadota</taxon>
        <taxon>Gammaproteobacteria</taxon>
        <taxon>Moraxellales</taxon>
        <taxon>Moraxellaceae</taxon>
        <taxon>Acinetobacter</taxon>
    </lineage>
</organism>
<evidence type="ECO:0000256" key="1">
    <source>
        <dbReference type="SAM" id="SignalP"/>
    </source>
</evidence>
<sequence>MKTLSKTILIAILTGFAAHSVNAEEITFHGNIAEFSCSQDSLDKDCKDVAGLVNRLKNTESSLKLTQLVNGNTQRAAKLSIQDIDNKEHKVVVVNYN</sequence>
<accession>A0A6G8RV37</accession>
<evidence type="ECO:0000313" key="2">
    <source>
        <dbReference type="EMBL" id="QIO05802.1"/>
    </source>
</evidence>
<reference evidence="2 3" key="1">
    <citation type="submission" date="2020-03" db="EMBL/GenBank/DDBJ databases">
        <authorList>
            <person name="Zhu W."/>
        </authorList>
    </citation>
    <scope>NUCLEOTIDE SEQUENCE [LARGE SCALE GENOMIC DNA]</scope>
    <source>
        <strain evidence="2 3">323-1</strain>
    </source>
</reference>